<name>A0AAE1JP67_9FABA</name>
<dbReference type="SUPFAM" id="SSF52833">
    <property type="entry name" value="Thioredoxin-like"/>
    <property type="match status" value="1"/>
</dbReference>
<evidence type="ECO:0000313" key="2">
    <source>
        <dbReference type="EMBL" id="KAK4271892.1"/>
    </source>
</evidence>
<organism evidence="2 3">
    <name type="scientific">Acacia crassicarpa</name>
    <name type="common">northern wattle</name>
    <dbReference type="NCBI Taxonomy" id="499986"/>
    <lineage>
        <taxon>Eukaryota</taxon>
        <taxon>Viridiplantae</taxon>
        <taxon>Streptophyta</taxon>
        <taxon>Embryophyta</taxon>
        <taxon>Tracheophyta</taxon>
        <taxon>Spermatophyta</taxon>
        <taxon>Magnoliopsida</taxon>
        <taxon>eudicotyledons</taxon>
        <taxon>Gunneridae</taxon>
        <taxon>Pentapetalae</taxon>
        <taxon>rosids</taxon>
        <taxon>fabids</taxon>
        <taxon>Fabales</taxon>
        <taxon>Fabaceae</taxon>
        <taxon>Caesalpinioideae</taxon>
        <taxon>mimosoid clade</taxon>
        <taxon>Acacieae</taxon>
        <taxon>Acacia</taxon>
    </lineage>
</organism>
<gene>
    <name evidence="2" type="ORF">QN277_020518</name>
</gene>
<evidence type="ECO:0000313" key="3">
    <source>
        <dbReference type="Proteomes" id="UP001293593"/>
    </source>
</evidence>
<dbReference type="GO" id="GO:0016491">
    <property type="term" value="F:oxidoreductase activity"/>
    <property type="evidence" value="ECO:0007669"/>
    <property type="project" value="InterPro"/>
</dbReference>
<dbReference type="Proteomes" id="UP001293593">
    <property type="component" value="Unassembled WGS sequence"/>
</dbReference>
<dbReference type="PANTHER" id="PTHR13887:SF41">
    <property type="entry name" value="THIOREDOXIN SUPERFAMILY PROTEIN"/>
    <property type="match status" value="1"/>
</dbReference>
<feature type="domain" description="DSBA-like thioredoxin" evidence="1">
    <location>
        <begin position="16"/>
        <end position="212"/>
    </location>
</feature>
<dbReference type="Gene3D" id="3.40.30.10">
    <property type="entry name" value="Glutaredoxin"/>
    <property type="match status" value="1"/>
</dbReference>
<dbReference type="PANTHER" id="PTHR13887">
    <property type="entry name" value="GLUTATHIONE S-TRANSFERASE KAPPA"/>
    <property type="match status" value="1"/>
</dbReference>
<dbReference type="InterPro" id="IPR001853">
    <property type="entry name" value="DSBA-like_thioredoxin_dom"/>
</dbReference>
<dbReference type="CDD" id="cd03024">
    <property type="entry name" value="DsbA_FrnE"/>
    <property type="match status" value="1"/>
</dbReference>
<protein>
    <recommendedName>
        <fullName evidence="1">DSBA-like thioredoxin domain-containing protein</fullName>
    </recommendedName>
</protein>
<comment type="caution">
    <text evidence="2">The sequence shown here is derived from an EMBL/GenBank/DDBJ whole genome shotgun (WGS) entry which is preliminary data.</text>
</comment>
<evidence type="ECO:0000259" key="1">
    <source>
        <dbReference type="Pfam" id="PF01323"/>
    </source>
</evidence>
<dbReference type="Pfam" id="PF01323">
    <property type="entry name" value="DSBA"/>
    <property type="match status" value="1"/>
</dbReference>
<reference evidence="2" key="1">
    <citation type="submission" date="2023-10" db="EMBL/GenBank/DDBJ databases">
        <title>Chromosome-level genome of the transformable northern wattle, Acacia crassicarpa.</title>
        <authorList>
            <person name="Massaro I."/>
            <person name="Sinha N.R."/>
            <person name="Poethig S."/>
            <person name="Leichty A.R."/>
        </authorList>
    </citation>
    <scope>NUCLEOTIDE SEQUENCE</scope>
    <source>
        <strain evidence="2">Acra3RX</strain>
        <tissue evidence="2">Leaf</tissue>
    </source>
</reference>
<dbReference type="AlphaFoldDB" id="A0AAE1JP67"/>
<dbReference type="EMBL" id="JAWXYG010000005">
    <property type="protein sequence ID" value="KAK4271892.1"/>
    <property type="molecule type" value="Genomic_DNA"/>
</dbReference>
<keyword evidence="3" id="KW-1185">Reference proteome</keyword>
<sequence>MANDSSSNTQKKLVKIDISSDSVCPWCFVGKKNLDKAIDSSRDKYDFEIKWHPYQLDPDAPKEGANKREYYRRKFGSRSEQMEARMSEVFGKVGLEYNMSGLTGNTMDSHRLIYFAGQQGSDKQHRLVEELFLGYFTQGKYIGDHDFLLDCAKKVNLEGAAEFLQDPNNGLKEVKDELDSLSGNVRGVPFYVINRSNKVSGAQPSELFLKAFEYQE</sequence>
<accession>A0AAE1JP67</accession>
<dbReference type="InterPro" id="IPR036249">
    <property type="entry name" value="Thioredoxin-like_sf"/>
</dbReference>
<proteinExistence type="predicted"/>